<dbReference type="RefSeq" id="WP_255902398.1">
    <property type="nucleotide sequence ID" value="NZ_JAFMZO010000003.1"/>
</dbReference>
<accession>A0ABW4ZMH4</accession>
<proteinExistence type="predicted"/>
<protein>
    <submittedName>
        <fullName evidence="1">Uncharacterized protein</fullName>
    </submittedName>
</protein>
<sequence>MEYDATPGIDAATLKAANTPKVIALVSKKGIDTRTAGTIDIRDARITAVRLDLIRLC</sequence>
<keyword evidence="2" id="KW-1185">Reference proteome</keyword>
<dbReference type="EMBL" id="JBHUHZ010000001">
    <property type="protein sequence ID" value="MFD2163052.1"/>
    <property type="molecule type" value="Genomic_DNA"/>
</dbReference>
<name>A0ABW4ZMH4_9SPHI</name>
<organism evidence="1 2">
    <name type="scientific">Paradesertivirga mongoliensis</name>
    <dbReference type="NCBI Taxonomy" id="2100740"/>
    <lineage>
        <taxon>Bacteria</taxon>
        <taxon>Pseudomonadati</taxon>
        <taxon>Bacteroidota</taxon>
        <taxon>Sphingobacteriia</taxon>
        <taxon>Sphingobacteriales</taxon>
        <taxon>Sphingobacteriaceae</taxon>
        <taxon>Paradesertivirga</taxon>
    </lineage>
</organism>
<reference evidence="2" key="1">
    <citation type="journal article" date="2019" name="Int. J. Syst. Evol. Microbiol.">
        <title>The Global Catalogue of Microorganisms (GCM) 10K type strain sequencing project: providing services to taxonomists for standard genome sequencing and annotation.</title>
        <authorList>
            <consortium name="The Broad Institute Genomics Platform"/>
            <consortium name="The Broad Institute Genome Sequencing Center for Infectious Disease"/>
            <person name="Wu L."/>
            <person name="Ma J."/>
        </authorList>
    </citation>
    <scope>NUCLEOTIDE SEQUENCE [LARGE SCALE GENOMIC DNA]</scope>
    <source>
        <strain evidence="2">KCTC 42217</strain>
    </source>
</reference>
<evidence type="ECO:0000313" key="1">
    <source>
        <dbReference type="EMBL" id="MFD2163052.1"/>
    </source>
</evidence>
<comment type="caution">
    <text evidence="1">The sequence shown here is derived from an EMBL/GenBank/DDBJ whole genome shotgun (WGS) entry which is preliminary data.</text>
</comment>
<evidence type="ECO:0000313" key="2">
    <source>
        <dbReference type="Proteomes" id="UP001597387"/>
    </source>
</evidence>
<gene>
    <name evidence="1" type="ORF">ACFSJU_11665</name>
</gene>
<dbReference type="Proteomes" id="UP001597387">
    <property type="component" value="Unassembled WGS sequence"/>
</dbReference>